<organism evidence="1 2">
    <name type="scientific">Trifolium medium</name>
    <dbReference type="NCBI Taxonomy" id="97028"/>
    <lineage>
        <taxon>Eukaryota</taxon>
        <taxon>Viridiplantae</taxon>
        <taxon>Streptophyta</taxon>
        <taxon>Embryophyta</taxon>
        <taxon>Tracheophyta</taxon>
        <taxon>Spermatophyta</taxon>
        <taxon>Magnoliopsida</taxon>
        <taxon>eudicotyledons</taxon>
        <taxon>Gunneridae</taxon>
        <taxon>Pentapetalae</taxon>
        <taxon>rosids</taxon>
        <taxon>fabids</taxon>
        <taxon>Fabales</taxon>
        <taxon>Fabaceae</taxon>
        <taxon>Papilionoideae</taxon>
        <taxon>50 kb inversion clade</taxon>
        <taxon>NPAAA clade</taxon>
        <taxon>Hologalegina</taxon>
        <taxon>IRL clade</taxon>
        <taxon>Trifolieae</taxon>
        <taxon>Trifolium</taxon>
    </lineage>
</organism>
<keyword evidence="2" id="KW-1185">Reference proteome</keyword>
<comment type="caution">
    <text evidence="1">The sequence shown here is derived from an EMBL/GenBank/DDBJ whole genome shotgun (WGS) entry which is preliminary data.</text>
</comment>
<reference evidence="1 2" key="1">
    <citation type="journal article" date="2018" name="Front. Plant Sci.">
        <title>Red Clover (Trifolium pratense) and Zigzag Clover (T. medium) - A Picture of Genomic Similarities and Differences.</title>
        <authorList>
            <person name="Dluhosova J."/>
            <person name="Istvanek J."/>
            <person name="Nedelnik J."/>
            <person name="Repkova J."/>
        </authorList>
    </citation>
    <scope>NUCLEOTIDE SEQUENCE [LARGE SCALE GENOMIC DNA]</scope>
    <source>
        <strain evidence="2">cv. 10/8</strain>
        <tissue evidence="1">Leaf</tissue>
    </source>
</reference>
<name>A0A392V1B7_9FABA</name>
<feature type="non-terminal residue" evidence="1">
    <location>
        <position position="30"/>
    </location>
</feature>
<dbReference type="EMBL" id="LXQA011002763">
    <property type="protein sequence ID" value="MCI80765.1"/>
    <property type="molecule type" value="Genomic_DNA"/>
</dbReference>
<protein>
    <submittedName>
        <fullName evidence="1">Uncharacterized protein</fullName>
    </submittedName>
</protein>
<sequence>MGHQHMALRPDFGNGDPTTQWFVLLLHGHR</sequence>
<evidence type="ECO:0000313" key="2">
    <source>
        <dbReference type="Proteomes" id="UP000265520"/>
    </source>
</evidence>
<accession>A0A392V1B7</accession>
<dbReference type="Proteomes" id="UP000265520">
    <property type="component" value="Unassembled WGS sequence"/>
</dbReference>
<proteinExistence type="predicted"/>
<dbReference type="AlphaFoldDB" id="A0A392V1B7"/>
<evidence type="ECO:0000313" key="1">
    <source>
        <dbReference type="EMBL" id="MCI80765.1"/>
    </source>
</evidence>